<evidence type="ECO:0000256" key="9">
    <source>
        <dbReference type="ARBA" id="ARBA00023136"/>
    </source>
</evidence>
<evidence type="ECO:0000256" key="6">
    <source>
        <dbReference type="ARBA" id="ARBA00022490"/>
    </source>
</evidence>
<evidence type="ECO:0000256" key="11">
    <source>
        <dbReference type="SAM" id="MobiDB-lite"/>
    </source>
</evidence>
<evidence type="ECO:0000256" key="7">
    <source>
        <dbReference type="ARBA" id="ARBA00022889"/>
    </source>
</evidence>
<dbReference type="GO" id="GO:0015629">
    <property type="term" value="C:actin cytoskeleton"/>
    <property type="evidence" value="ECO:0007669"/>
    <property type="project" value="InterPro"/>
</dbReference>
<keyword evidence="7" id="KW-0130">Cell adhesion</keyword>
<dbReference type="InterPro" id="IPR001033">
    <property type="entry name" value="Alpha_catenin"/>
</dbReference>
<dbReference type="Gene3D" id="6.10.250.2510">
    <property type="match status" value="1"/>
</dbReference>
<feature type="region of interest" description="Disordered" evidence="11">
    <location>
        <begin position="648"/>
        <end position="667"/>
    </location>
</feature>
<organism evidence="12">
    <name type="scientific">Tabanus bromius</name>
    <name type="common">Band-eyed brown horse fly</name>
    <dbReference type="NCBI Taxonomy" id="304241"/>
    <lineage>
        <taxon>Eukaryota</taxon>
        <taxon>Metazoa</taxon>
        <taxon>Ecdysozoa</taxon>
        <taxon>Arthropoda</taxon>
        <taxon>Hexapoda</taxon>
        <taxon>Insecta</taxon>
        <taxon>Pterygota</taxon>
        <taxon>Neoptera</taxon>
        <taxon>Endopterygota</taxon>
        <taxon>Diptera</taxon>
        <taxon>Brachycera</taxon>
        <taxon>Tabanomorpha</taxon>
        <taxon>Tabanoidea</taxon>
        <taxon>Tabanidae</taxon>
        <taxon>Tabanus</taxon>
    </lineage>
</organism>
<evidence type="ECO:0000256" key="5">
    <source>
        <dbReference type="ARBA" id="ARBA00022475"/>
    </source>
</evidence>
<evidence type="ECO:0000256" key="4">
    <source>
        <dbReference type="ARBA" id="ARBA00008376"/>
    </source>
</evidence>
<dbReference type="AlphaFoldDB" id="A0A0K8TL21"/>
<dbReference type="PRINTS" id="PR00805">
    <property type="entry name" value="ALPHACATENIN"/>
</dbReference>
<dbReference type="Pfam" id="PF01044">
    <property type="entry name" value="Vinculin"/>
    <property type="match status" value="1"/>
</dbReference>
<dbReference type="FunFam" id="1.20.120.230:FF:000006">
    <property type="entry name" value="Catenin alpha 1"/>
    <property type="match status" value="1"/>
</dbReference>
<dbReference type="GO" id="GO:0045296">
    <property type="term" value="F:cadherin binding"/>
    <property type="evidence" value="ECO:0007669"/>
    <property type="project" value="InterPro"/>
</dbReference>
<dbReference type="PANTHER" id="PTHR18914">
    <property type="entry name" value="ALPHA CATENIN"/>
    <property type="match status" value="1"/>
</dbReference>
<dbReference type="EMBL" id="GDAI01002564">
    <property type="protein sequence ID" value="JAI15039.1"/>
    <property type="molecule type" value="mRNA"/>
</dbReference>
<evidence type="ECO:0000256" key="8">
    <source>
        <dbReference type="ARBA" id="ARBA00022949"/>
    </source>
</evidence>
<dbReference type="InterPro" id="IPR036723">
    <property type="entry name" value="Alpha-catenin/vinculin-like_sf"/>
</dbReference>
<feature type="region of interest" description="Disordered" evidence="11">
    <location>
        <begin position="872"/>
        <end position="911"/>
    </location>
</feature>
<protein>
    <submittedName>
        <fullName evidence="12">Putative alpha-catenin</fullName>
    </submittedName>
</protein>
<dbReference type="GO" id="GO:0005198">
    <property type="term" value="F:structural molecule activity"/>
    <property type="evidence" value="ECO:0007669"/>
    <property type="project" value="InterPro"/>
</dbReference>
<dbReference type="GO" id="GO:0098609">
    <property type="term" value="P:cell-cell adhesion"/>
    <property type="evidence" value="ECO:0007669"/>
    <property type="project" value="TreeGrafter"/>
</dbReference>
<keyword evidence="5" id="KW-1003">Cell membrane</keyword>
<comment type="similarity">
    <text evidence="4">Belongs to the vinculin/alpha-catenin family.</text>
</comment>
<accession>A0A0K8TL21</accession>
<dbReference type="GO" id="GO:0016342">
    <property type="term" value="C:catenin complex"/>
    <property type="evidence" value="ECO:0007669"/>
    <property type="project" value="TreeGrafter"/>
</dbReference>
<dbReference type="GO" id="GO:0051015">
    <property type="term" value="F:actin filament binding"/>
    <property type="evidence" value="ECO:0007669"/>
    <property type="project" value="InterPro"/>
</dbReference>
<dbReference type="SUPFAM" id="SSF47220">
    <property type="entry name" value="alpha-catenin/vinculin-like"/>
    <property type="match status" value="4"/>
</dbReference>
<dbReference type="FunFam" id="1.20.120.230:FF:000011">
    <property type="entry name" value="Catenin alpha 1"/>
    <property type="match status" value="1"/>
</dbReference>
<proteinExistence type="evidence at transcript level"/>
<keyword evidence="8" id="KW-0965">Cell junction</keyword>
<evidence type="ECO:0000256" key="1">
    <source>
        <dbReference type="ARBA" id="ARBA00004245"/>
    </source>
</evidence>
<dbReference type="GO" id="GO:0016477">
    <property type="term" value="P:cell migration"/>
    <property type="evidence" value="ECO:0007669"/>
    <property type="project" value="TreeGrafter"/>
</dbReference>
<dbReference type="InterPro" id="IPR006077">
    <property type="entry name" value="Vinculin/catenin"/>
</dbReference>
<dbReference type="InterPro" id="IPR000633">
    <property type="entry name" value="Vinculin_CS"/>
</dbReference>
<keyword evidence="9" id="KW-0472">Membrane</keyword>
<comment type="subcellular location">
    <subcellularLocation>
        <location evidence="3">Cell junction</location>
        <location evidence="3">Adherens junction</location>
    </subcellularLocation>
    <subcellularLocation>
        <location evidence="2">Cell membrane</location>
        <topology evidence="2">Peripheral membrane protein</topology>
        <orientation evidence="2">Cytoplasmic side</orientation>
    </subcellularLocation>
    <subcellularLocation>
        <location evidence="1">Cytoplasm</location>
        <location evidence="1">Cytoskeleton</location>
    </subcellularLocation>
</comment>
<dbReference type="GO" id="GO:0005912">
    <property type="term" value="C:adherens junction"/>
    <property type="evidence" value="ECO:0007669"/>
    <property type="project" value="UniProtKB-SubCell"/>
</dbReference>
<dbReference type="FunFam" id="1.20.120.230:FF:000007">
    <property type="entry name" value="Catenin alpha 1"/>
    <property type="match status" value="1"/>
</dbReference>
<dbReference type="GO" id="GO:0008013">
    <property type="term" value="F:beta-catenin binding"/>
    <property type="evidence" value="ECO:0007669"/>
    <property type="project" value="TreeGrafter"/>
</dbReference>
<keyword evidence="10" id="KW-0206">Cytoskeleton</keyword>
<evidence type="ECO:0000313" key="12">
    <source>
        <dbReference type="EMBL" id="JAI15039.1"/>
    </source>
</evidence>
<dbReference type="PROSITE" id="PS00663">
    <property type="entry name" value="VINCULIN_1"/>
    <property type="match status" value="1"/>
</dbReference>
<sequence length="911" mass="101460">MGTIADIGQIALKWDPKNLEIRTMSVEKALEPLVMQVTTLVNTKGPSKKKKGKSKRASALVAAVEKATENFIEKGEQIAYENPDITQEMLTAVGEVRKTGDAMSVAAREFAEDPCSSLKRGNMVRAARSLLSAVTRLLILADMVDVHLLLKSLHVVEDDLNNLKNASSQDELLNNMRQFGRNANELVKQAAKRQQELKDPQLRDDLAAARAVLKKHSTMLLTASKVYVRHPELDLAKVNRDYVLKQVCEAVNTISDVAQGKSSQPTDIYGGGGELAAALDDFDEGVIMDPLAYSEVRSRPSLEERLESIISAAALMADADCTRDERRERIVAECNAVRQALQDLLSEYMANMGQKDQSPGLERAIDQMCRKTRDLRRQLRKAVVDHVSDSFLETTMPLLDLIEAAKSGNEKKVREKAEVFTKHAEKLVEVANLVCSMSSNEDGVKMVRYAAIQIETLCPQVINAALILVARPNSKVAQENMDAYRQAWENQVKILTEAVDDITTIDDFLAVSENHILEDVNKCVLALQEGDAQDLRNTAGAIQGRSARVCNVVEAEMDNYEPCIYTKRVLEAVKVLRDQVMSKFAQRVDVAVNALSSNSSKDVDENDFIDASRLVYDGVREIRRAVLMNRTSEDLDTDTEFEPVEDMTLETRSRSSAHTGDQTVDEYPDISGITTAREAMRKMTEEDKQKIAQQVELFRREKLTFDSEVAKWDDTGNDIIFLAKHMCMIMMEMTDFTRGRGPLKTTMDVINAAKKISEAGTKLDKLTREIAEQCPESNTKKDLLAYLQRIALYCHQIQITSKVKADVQNISGELIVSGLDSATSLIQAAKNLMNAVVLTVKYSYVASTKYTRQGTVASPIVVWKMKAPEKKPLVRPEKPEEVRAKVRKGSQKKVQNPIHALSEFQSPTDAV</sequence>
<dbReference type="PANTHER" id="PTHR18914:SF9">
    <property type="entry name" value="CATENIN ALPHA"/>
    <property type="match status" value="1"/>
</dbReference>
<feature type="compositionally biased region" description="Basic and acidic residues" evidence="11">
    <location>
        <begin position="872"/>
        <end position="884"/>
    </location>
</feature>
<reference evidence="12" key="1">
    <citation type="journal article" date="2015" name="Insect Biochem. Mol. Biol.">
        <title>An insight into the sialome of the horse fly, Tabanus bromius.</title>
        <authorList>
            <person name="Ribeiro J.M."/>
            <person name="Kazimirova M."/>
            <person name="Takac P."/>
            <person name="Andersen J.F."/>
            <person name="Francischetti I.M."/>
        </authorList>
    </citation>
    <scope>NUCLEOTIDE SEQUENCE</scope>
</reference>
<dbReference type="Gene3D" id="1.20.120.230">
    <property type="entry name" value="Alpha-catenin/vinculin-like"/>
    <property type="match status" value="5"/>
</dbReference>
<evidence type="ECO:0000256" key="3">
    <source>
        <dbReference type="ARBA" id="ARBA00004536"/>
    </source>
</evidence>
<keyword evidence="6" id="KW-0963">Cytoplasm</keyword>
<evidence type="ECO:0000256" key="2">
    <source>
        <dbReference type="ARBA" id="ARBA00004413"/>
    </source>
</evidence>
<name>A0A0K8TL21_TABBR</name>
<evidence type="ECO:0000256" key="10">
    <source>
        <dbReference type="ARBA" id="ARBA00023212"/>
    </source>
</evidence>